<evidence type="ECO:0000256" key="2">
    <source>
        <dbReference type="ARBA" id="ARBA00023002"/>
    </source>
</evidence>
<evidence type="ECO:0000313" key="3">
    <source>
        <dbReference type="EMBL" id="MBA8794936.1"/>
    </source>
</evidence>
<dbReference type="InterPro" id="IPR020904">
    <property type="entry name" value="Sc_DH/Rdtase_CS"/>
</dbReference>
<dbReference type="Pfam" id="PF13561">
    <property type="entry name" value="adh_short_C2"/>
    <property type="match status" value="1"/>
</dbReference>
<dbReference type="SUPFAM" id="SSF51735">
    <property type="entry name" value="NAD(P)-binding Rossmann-fold domains"/>
    <property type="match status" value="1"/>
</dbReference>
<dbReference type="RefSeq" id="WP_182560564.1">
    <property type="nucleotide sequence ID" value="NZ_JACGWT010000004.1"/>
</dbReference>
<accession>A0A7W3ITG0</accession>
<protein>
    <submittedName>
        <fullName evidence="3">NAD(P)-dependent dehydrogenase (Short-subunit alcohol dehydrogenase family)</fullName>
    </submittedName>
</protein>
<sequence length="251" mass="25974">MAERSVVVTGSSSGIGAAVAARLVADGWAVVGLDLAENPKLADTVTGDVSRRETSEQAADRAQRLAPLRGWVNCAGILSSQSAADLTEEELRRVVDVNLIGTAWGCSVAVARMIADPDQRGGSIVNISSVQAIRSTPRTFVYAATKGASTAMARQVAIEYAAQGIRANAVLPGAILTPLNEQKFAAAADPDAARRREAWLAPIGRLGRSEEVAACVAWLLGPDASFVTGHELGVDGGAAAWLTSSADNPDL</sequence>
<dbReference type="FunFam" id="3.40.50.720:FF:000084">
    <property type="entry name" value="Short-chain dehydrogenase reductase"/>
    <property type="match status" value="1"/>
</dbReference>
<evidence type="ECO:0000313" key="4">
    <source>
        <dbReference type="Proteomes" id="UP000523079"/>
    </source>
</evidence>
<comment type="caution">
    <text evidence="3">The sequence shown here is derived from an EMBL/GenBank/DDBJ whole genome shotgun (WGS) entry which is preliminary data.</text>
</comment>
<dbReference type="CDD" id="cd05233">
    <property type="entry name" value="SDR_c"/>
    <property type="match status" value="1"/>
</dbReference>
<dbReference type="InterPro" id="IPR036291">
    <property type="entry name" value="NAD(P)-bd_dom_sf"/>
</dbReference>
<proteinExistence type="inferred from homology"/>
<dbReference type="PRINTS" id="PR00081">
    <property type="entry name" value="GDHRDH"/>
</dbReference>
<evidence type="ECO:0000256" key="1">
    <source>
        <dbReference type="ARBA" id="ARBA00006484"/>
    </source>
</evidence>
<keyword evidence="4" id="KW-1185">Reference proteome</keyword>
<dbReference type="InterPro" id="IPR002347">
    <property type="entry name" value="SDR_fam"/>
</dbReference>
<dbReference type="PANTHER" id="PTHR42760">
    <property type="entry name" value="SHORT-CHAIN DEHYDROGENASES/REDUCTASES FAMILY MEMBER"/>
    <property type="match status" value="1"/>
</dbReference>
<dbReference type="EMBL" id="JACGWT010000004">
    <property type="protein sequence ID" value="MBA8794936.1"/>
    <property type="molecule type" value="Genomic_DNA"/>
</dbReference>
<keyword evidence="2" id="KW-0560">Oxidoreductase</keyword>
<comment type="similarity">
    <text evidence="1">Belongs to the short-chain dehydrogenases/reductases (SDR) family.</text>
</comment>
<dbReference type="AlphaFoldDB" id="A0A7W3ITG0"/>
<dbReference type="Proteomes" id="UP000523079">
    <property type="component" value="Unassembled WGS sequence"/>
</dbReference>
<organism evidence="3 4">
    <name type="scientific">Microlunatus kandeliicorticis</name>
    <dbReference type="NCBI Taxonomy" id="1759536"/>
    <lineage>
        <taxon>Bacteria</taxon>
        <taxon>Bacillati</taxon>
        <taxon>Actinomycetota</taxon>
        <taxon>Actinomycetes</taxon>
        <taxon>Propionibacteriales</taxon>
        <taxon>Propionibacteriaceae</taxon>
        <taxon>Microlunatus</taxon>
    </lineage>
</organism>
<dbReference type="Gene3D" id="3.40.50.720">
    <property type="entry name" value="NAD(P)-binding Rossmann-like Domain"/>
    <property type="match status" value="1"/>
</dbReference>
<dbReference type="PRINTS" id="PR00080">
    <property type="entry name" value="SDRFAMILY"/>
</dbReference>
<name>A0A7W3ITG0_9ACTN</name>
<dbReference type="GO" id="GO:0016616">
    <property type="term" value="F:oxidoreductase activity, acting on the CH-OH group of donors, NAD or NADP as acceptor"/>
    <property type="evidence" value="ECO:0007669"/>
    <property type="project" value="TreeGrafter"/>
</dbReference>
<reference evidence="3 4" key="1">
    <citation type="submission" date="2020-07" db="EMBL/GenBank/DDBJ databases">
        <title>Sequencing the genomes of 1000 actinobacteria strains.</title>
        <authorList>
            <person name="Klenk H.-P."/>
        </authorList>
    </citation>
    <scope>NUCLEOTIDE SEQUENCE [LARGE SCALE GENOMIC DNA]</scope>
    <source>
        <strain evidence="3 4">DSM 100723</strain>
    </source>
</reference>
<gene>
    <name evidence="3" type="ORF">FHX74_002564</name>
</gene>
<dbReference type="PROSITE" id="PS00061">
    <property type="entry name" value="ADH_SHORT"/>
    <property type="match status" value="1"/>
</dbReference>